<proteinExistence type="predicted"/>
<organism evidence="2">
    <name type="scientific">Arundo donax</name>
    <name type="common">Giant reed</name>
    <name type="synonym">Donax arundinaceus</name>
    <dbReference type="NCBI Taxonomy" id="35708"/>
    <lineage>
        <taxon>Eukaryota</taxon>
        <taxon>Viridiplantae</taxon>
        <taxon>Streptophyta</taxon>
        <taxon>Embryophyta</taxon>
        <taxon>Tracheophyta</taxon>
        <taxon>Spermatophyta</taxon>
        <taxon>Magnoliopsida</taxon>
        <taxon>Liliopsida</taxon>
        <taxon>Poales</taxon>
        <taxon>Poaceae</taxon>
        <taxon>PACMAD clade</taxon>
        <taxon>Arundinoideae</taxon>
        <taxon>Arundineae</taxon>
        <taxon>Arundo</taxon>
    </lineage>
</organism>
<name>A0A0A8XNQ1_ARUDO</name>
<reference evidence="2" key="1">
    <citation type="submission" date="2014-09" db="EMBL/GenBank/DDBJ databases">
        <authorList>
            <person name="Magalhaes I.L.F."/>
            <person name="Oliveira U."/>
            <person name="Santos F.R."/>
            <person name="Vidigal T.H.D.A."/>
            <person name="Brescovit A.D."/>
            <person name="Santos A.J."/>
        </authorList>
    </citation>
    <scope>NUCLEOTIDE SEQUENCE</scope>
    <source>
        <tissue evidence="2">Shoot tissue taken approximately 20 cm above the soil surface</tissue>
    </source>
</reference>
<protein>
    <submittedName>
        <fullName evidence="2">Uncharacterized protein</fullName>
    </submittedName>
</protein>
<evidence type="ECO:0000313" key="2">
    <source>
        <dbReference type="EMBL" id="JAD15159.1"/>
    </source>
</evidence>
<evidence type="ECO:0000256" key="1">
    <source>
        <dbReference type="SAM" id="MobiDB-lite"/>
    </source>
</evidence>
<dbReference type="AlphaFoldDB" id="A0A0A8XNQ1"/>
<sequence>MQNKRTVVNTAEGKYQRETPQRIKVQRQRR</sequence>
<reference evidence="2" key="2">
    <citation type="journal article" date="2015" name="Data Brief">
        <title>Shoot transcriptome of the giant reed, Arundo donax.</title>
        <authorList>
            <person name="Barrero R.A."/>
            <person name="Guerrero F.D."/>
            <person name="Moolhuijzen P."/>
            <person name="Goolsby J.A."/>
            <person name="Tidwell J."/>
            <person name="Bellgard S.E."/>
            <person name="Bellgard M.I."/>
        </authorList>
    </citation>
    <scope>NUCLEOTIDE SEQUENCE</scope>
    <source>
        <tissue evidence="2">Shoot tissue taken approximately 20 cm above the soil surface</tissue>
    </source>
</reference>
<accession>A0A0A8XNQ1</accession>
<feature type="region of interest" description="Disordered" evidence="1">
    <location>
        <begin position="1"/>
        <end position="30"/>
    </location>
</feature>
<dbReference type="EMBL" id="GBRH01282736">
    <property type="protein sequence ID" value="JAD15159.1"/>
    <property type="molecule type" value="Transcribed_RNA"/>
</dbReference>